<dbReference type="SMART" id="SM00896">
    <property type="entry name" value="FDX-ACB"/>
    <property type="match status" value="1"/>
</dbReference>
<dbReference type="EC" id="6.1.1.20" evidence="15"/>
<keyword evidence="8 15" id="KW-0547">Nucleotide-binding</keyword>
<accession>A0A5Q0BK04</accession>
<feature type="domain" description="B5" evidence="19">
    <location>
        <begin position="401"/>
        <end position="476"/>
    </location>
</feature>
<dbReference type="FunFam" id="3.50.40.10:FF:000001">
    <property type="entry name" value="Phenylalanine--tRNA ligase beta subunit"/>
    <property type="match status" value="1"/>
</dbReference>
<dbReference type="InParanoid" id="A0A5Q0BK04"/>
<dbReference type="PANTHER" id="PTHR10947">
    <property type="entry name" value="PHENYLALANYL-TRNA SYNTHETASE BETA CHAIN AND LEUCINE-RICH REPEAT-CONTAINING PROTEIN 47"/>
    <property type="match status" value="1"/>
</dbReference>
<dbReference type="GO" id="GO:0009328">
    <property type="term" value="C:phenylalanine-tRNA ligase complex"/>
    <property type="evidence" value="ECO:0007669"/>
    <property type="project" value="TreeGrafter"/>
</dbReference>
<dbReference type="InterPro" id="IPR005146">
    <property type="entry name" value="B3/B4_tRNA-bd"/>
</dbReference>
<dbReference type="SUPFAM" id="SSF54991">
    <property type="entry name" value="Anticodon-binding domain of PheRS"/>
    <property type="match status" value="1"/>
</dbReference>
<keyword evidence="12 15" id="KW-0648">Protein biosynthesis</keyword>
<evidence type="ECO:0000313" key="20">
    <source>
        <dbReference type="EMBL" id="QFY42514.1"/>
    </source>
</evidence>
<evidence type="ECO:0000256" key="4">
    <source>
        <dbReference type="ARBA" id="ARBA00022490"/>
    </source>
</evidence>
<feature type="domain" description="TRNA-binding" evidence="17">
    <location>
        <begin position="39"/>
        <end position="148"/>
    </location>
</feature>
<dbReference type="InterPro" id="IPR045864">
    <property type="entry name" value="aa-tRNA-synth_II/BPL/LPL"/>
</dbReference>
<feature type="binding site" evidence="15">
    <location>
        <position position="464"/>
    </location>
    <ligand>
        <name>Mg(2+)</name>
        <dbReference type="ChEBI" id="CHEBI:18420"/>
        <note>shared with alpha subunit</note>
    </ligand>
</feature>
<keyword evidence="4 15" id="KW-0963">Cytoplasm</keyword>
<dbReference type="SMART" id="SM00874">
    <property type="entry name" value="B5"/>
    <property type="match status" value="1"/>
</dbReference>
<dbReference type="InterPro" id="IPR033714">
    <property type="entry name" value="tRNA_bind_bactPheRS"/>
</dbReference>
<dbReference type="GO" id="GO:0005524">
    <property type="term" value="F:ATP binding"/>
    <property type="evidence" value="ECO:0007669"/>
    <property type="project" value="UniProtKB-UniRule"/>
</dbReference>
<dbReference type="GO" id="GO:0006432">
    <property type="term" value="P:phenylalanyl-tRNA aminoacylation"/>
    <property type="evidence" value="ECO:0007669"/>
    <property type="project" value="UniProtKB-UniRule"/>
</dbReference>
<evidence type="ECO:0000256" key="13">
    <source>
        <dbReference type="ARBA" id="ARBA00023146"/>
    </source>
</evidence>
<dbReference type="Gene3D" id="3.30.70.380">
    <property type="entry name" value="Ferrodoxin-fold anticodon-binding domain"/>
    <property type="match status" value="1"/>
</dbReference>
<sequence length="792" mass="86314">MLFSEAWLREFTDPSCDTEQLVARLTMAGLEVDRVVPVAGAFSSVVVGEVLGFEPHPQADRLRVCRVAAGFPEPLIIVCGAPNVVAGMKVPLATVGATLPGGVVIKAAPLRGVMSSGMLCSARELGIEEQNDGLWVLPADARPGTDVRTLLNLDDVSIEVDLTPNRADCLGVLGIAREVATLTGSELHFPQPPAHASMHDRVMDVTISETAACPRYLGRLIKGIGGEAVTPFWMLERLRRCGIRAISPVVDITNYVLQELGQPLHAFDAGKIQGGVRVRFAHDGESIQLLNGQIVELCSDVLVIADAERALAFAGVMGGSESAVNAGTVDIFLESAFFAPGAIMGKARRYGLNTDASHRYERGVDPDLQRIAMERATQLLLDIVGGSAGPIIERVSANALPQRASIVLREARIAALLGVALERQQIESILLALGMDVRVQDHGWSVTPPGFRFDIAIEADLIEEIGRVYGYDNIPKREANGRVSLQPEPESQADIERIKDVLAARGYHEAITYSFVDMQRQTLLDPATESYVILQNPISSDMSVMRTGLWAGLIDAALKNLNRQQARVRLFESGLRFSRMHGEISQTPGLAGLVVGSVYPEQWGEKSRGVDFFDIKSHVEAILRLAGHENEISFVPGKHHALHPGQCAEIVLRQLRLGWIGMLHPELEKTFGFEQPVFLFELDQTPLLRRGVVSFDTLSRFPQVRRDIALIVNESVQSASLVNSVKQQDALIREVVVFDVYQGPGIADAMKSVALGLVLQDDNETLTDNRVDAVIADVLVHLKNQFDAQLRE</sequence>
<dbReference type="CDD" id="cd00769">
    <property type="entry name" value="PheRS_beta_core"/>
    <property type="match status" value="1"/>
</dbReference>
<comment type="similarity">
    <text evidence="2 15">Belongs to the phenylalanyl-tRNA synthetase beta subunit family. Type 1 subfamily.</text>
</comment>
<dbReference type="EMBL" id="CP044205">
    <property type="protein sequence ID" value="QFY42514.1"/>
    <property type="molecule type" value="Genomic_DNA"/>
</dbReference>
<feature type="binding site" evidence="15">
    <location>
        <position position="460"/>
    </location>
    <ligand>
        <name>Mg(2+)</name>
        <dbReference type="ChEBI" id="CHEBI:18420"/>
        <note>shared with alpha subunit</note>
    </ligand>
</feature>
<feature type="binding site" evidence="15">
    <location>
        <position position="454"/>
    </location>
    <ligand>
        <name>Mg(2+)</name>
        <dbReference type="ChEBI" id="CHEBI:18420"/>
        <note>shared with alpha subunit</note>
    </ligand>
</feature>
<keyword evidence="21" id="KW-1185">Reference proteome</keyword>
<dbReference type="NCBIfam" id="NF045760">
    <property type="entry name" value="YtpR"/>
    <property type="match status" value="1"/>
</dbReference>
<dbReference type="InterPro" id="IPR005121">
    <property type="entry name" value="Fdx_antiC-bd"/>
</dbReference>
<protein>
    <recommendedName>
        <fullName evidence="15">Phenylalanine--tRNA ligase beta subunit</fullName>
        <ecNumber evidence="15">6.1.1.20</ecNumber>
    </recommendedName>
    <alternativeName>
        <fullName evidence="15">Phenylalanyl-tRNA synthetase beta subunit</fullName>
        <shortName evidence="15">PheRS</shortName>
    </alternativeName>
</protein>
<evidence type="ECO:0000259" key="17">
    <source>
        <dbReference type="PROSITE" id="PS50886"/>
    </source>
</evidence>
<comment type="subcellular location">
    <subcellularLocation>
        <location evidence="1 15">Cytoplasm</location>
    </subcellularLocation>
</comment>
<dbReference type="FunFam" id="3.30.930.10:FF:000022">
    <property type="entry name" value="Phenylalanine--tRNA ligase beta subunit"/>
    <property type="match status" value="1"/>
</dbReference>
<name>A0A5Q0BK04_9GAMM</name>
<evidence type="ECO:0000256" key="11">
    <source>
        <dbReference type="ARBA" id="ARBA00022884"/>
    </source>
</evidence>
<dbReference type="SUPFAM" id="SSF55681">
    <property type="entry name" value="Class II aaRS and biotin synthetases"/>
    <property type="match status" value="1"/>
</dbReference>
<dbReference type="Pfam" id="PF03484">
    <property type="entry name" value="B5"/>
    <property type="match status" value="1"/>
</dbReference>
<dbReference type="KEGG" id="mmob:F6R98_07655"/>
<keyword evidence="13 15" id="KW-0030">Aminoacyl-tRNA synthetase</keyword>
<dbReference type="Gene3D" id="3.30.930.10">
    <property type="entry name" value="Bira Bifunctional Protein, Domain 2"/>
    <property type="match status" value="1"/>
</dbReference>
<dbReference type="SMART" id="SM00873">
    <property type="entry name" value="B3_4"/>
    <property type="match status" value="1"/>
</dbReference>
<evidence type="ECO:0000256" key="10">
    <source>
        <dbReference type="ARBA" id="ARBA00022842"/>
    </source>
</evidence>
<dbReference type="GO" id="GO:0000049">
    <property type="term" value="F:tRNA binding"/>
    <property type="evidence" value="ECO:0007669"/>
    <property type="project" value="UniProtKB-UniRule"/>
</dbReference>
<evidence type="ECO:0000256" key="12">
    <source>
        <dbReference type="ARBA" id="ARBA00022917"/>
    </source>
</evidence>
<evidence type="ECO:0000256" key="8">
    <source>
        <dbReference type="ARBA" id="ARBA00022741"/>
    </source>
</evidence>
<dbReference type="Gene3D" id="2.40.50.140">
    <property type="entry name" value="Nucleic acid-binding proteins"/>
    <property type="match status" value="1"/>
</dbReference>
<feature type="binding site" evidence="15">
    <location>
        <position position="463"/>
    </location>
    <ligand>
        <name>Mg(2+)</name>
        <dbReference type="ChEBI" id="CHEBI:18420"/>
        <note>shared with alpha subunit</note>
    </ligand>
</feature>
<dbReference type="CDD" id="cd02796">
    <property type="entry name" value="tRNA_bind_bactPheRS"/>
    <property type="match status" value="1"/>
</dbReference>
<dbReference type="FunFam" id="3.30.70.380:FF:000001">
    <property type="entry name" value="Phenylalanine--tRNA ligase beta subunit"/>
    <property type="match status" value="1"/>
</dbReference>
<dbReference type="PROSITE" id="PS51483">
    <property type="entry name" value="B5"/>
    <property type="match status" value="1"/>
</dbReference>
<dbReference type="SUPFAM" id="SSF46955">
    <property type="entry name" value="Putative DNA-binding domain"/>
    <property type="match status" value="1"/>
</dbReference>
<evidence type="ECO:0000256" key="15">
    <source>
        <dbReference type="HAMAP-Rule" id="MF_00283"/>
    </source>
</evidence>
<keyword evidence="10 15" id="KW-0460">Magnesium</keyword>
<reference evidence="20 21" key="1">
    <citation type="submission" date="2019-09" db="EMBL/GenBank/DDBJ databases">
        <title>Ecophysiology of the spiral-shaped methanotroph Methylospira mobilis as revealed by the complete genome sequence.</title>
        <authorList>
            <person name="Oshkin I.Y."/>
            <person name="Dedysh S.N."/>
            <person name="Miroshnikov K."/>
            <person name="Danilova O.V."/>
            <person name="Hakobyan A."/>
            <person name="Liesack W."/>
        </authorList>
    </citation>
    <scope>NUCLEOTIDE SEQUENCE [LARGE SCALE GENOMIC DNA]</scope>
    <source>
        <strain evidence="20 21">Shm1</strain>
    </source>
</reference>
<comment type="cofactor">
    <cofactor evidence="15">
        <name>Mg(2+)</name>
        <dbReference type="ChEBI" id="CHEBI:18420"/>
    </cofactor>
    <text evidence="15">Binds 2 magnesium ions per tetramer.</text>
</comment>
<dbReference type="PROSITE" id="PS51447">
    <property type="entry name" value="FDX_ACB"/>
    <property type="match status" value="1"/>
</dbReference>
<evidence type="ECO:0000256" key="9">
    <source>
        <dbReference type="ARBA" id="ARBA00022840"/>
    </source>
</evidence>
<dbReference type="HAMAP" id="MF_00283">
    <property type="entry name" value="Phe_tRNA_synth_beta1"/>
    <property type="match status" value="1"/>
</dbReference>
<dbReference type="Gene3D" id="3.50.40.10">
    <property type="entry name" value="Phenylalanyl-trna Synthetase, Chain B, domain 3"/>
    <property type="match status" value="1"/>
</dbReference>
<dbReference type="InterPro" id="IPR004532">
    <property type="entry name" value="Phe-tRNA-ligase_IIc_bsu_bact"/>
</dbReference>
<evidence type="ECO:0000259" key="19">
    <source>
        <dbReference type="PROSITE" id="PS51483"/>
    </source>
</evidence>
<dbReference type="InterPro" id="IPR009061">
    <property type="entry name" value="DNA-bd_dom_put_sf"/>
</dbReference>
<dbReference type="SUPFAM" id="SSF50249">
    <property type="entry name" value="Nucleic acid-binding proteins"/>
    <property type="match status" value="1"/>
</dbReference>
<keyword evidence="6 15" id="KW-0436">Ligase</keyword>
<keyword evidence="7 15" id="KW-0479">Metal-binding</keyword>
<dbReference type="InterPro" id="IPR005147">
    <property type="entry name" value="tRNA_synthase_B5-dom"/>
</dbReference>
<dbReference type="RefSeq" id="WP_153248510.1">
    <property type="nucleotide sequence ID" value="NZ_CP044205.1"/>
</dbReference>
<evidence type="ECO:0000259" key="18">
    <source>
        <dbReference type="PROSITE" id="PS51447"/>
    </source>
</evidence>
<dbReference type="Pfam" id="PF03483">
    <property type="entry name" value="B3_4"/>
    <property type="match status" value="1"/>
</dbReference>
<keyword evidence="11 16" id="KW-0694">RNA-binding</keyword>
<dbReference type="Pfam" id="PF01588">
    <property type="entry name" value="tRNA_bind"/>
    <property type="match status" value="1"/>
</dbReference>
<dbReference type="InterPro" id="IPR045060">
    <property type="entry name" value="Phe-tRNA-ligase_IIc_bsu"/>
</dbReference>
<dbReference type="Pfam" id="PF17759">
    <property type="entry name" value="tRNA_synthFbeta"/>
    <property type="match status" value="1"/>
</dbReference>
<dbReference type="InterPro" id="IPR002547">
    <property type="entry name" value="tRNA-bd_dom"/>
</dbReference>
<dbReference type="InterPro" id="IPR020825">
    <property type="entry name" value="Phe-tRNA_synthase-like_B3/B4"/>
</dbReference>
<dbReference type="Gene3D" id="3.30.56.10">
    <property type="match status" value="2"/>
</dbReference>
<dbReference type="GO" id="GO:0000287">
    <property type="term" value="F:magnesium ion binding"/>
    <property type="evidence" value="ECO:0007669"/>
    <property type="project" value="UniProtKB-UniRule"/>
</dbReference>
<dbReference type="FunCoup" id="A0A5Q0BK04">
    <property type="interactions" value="505"/>
</dbReference>
<comment type="catalytic activity">
    <reaction evidence="14 15">
        <text>tRNA(Phe) + L-phenylalanine + ATP = L-phenylalanyl-tRNA(Phe) + AMP + diphosphate + H(+)</text>
        <dbReference type="Rhea" id="RHEA:19413"/>
        <dbReference type="Rhea" id="RHEA-COMP:9668"/>
        <dbReference type="Rhea" id="RHEA-COMP:9699"/>
        <dbReference type="ChEBI" id="CHEBI:15378"/>
        <dbReference type="ChEBI" id="CHEBI:30616"/>
        <dbReference type="ChEBI" id="CHEBI:33019"/>
        <dbReference type="ChEBI" id="CHEBI:58095"/>
        <dbReference type="ChEBI" id="CHEBI:78442"/>
        <dbReference type="ChEBI" id="CHEBI:78531"/>
        <dbReference type="ChEBI" id="CHEBI:456215"/>
        <dbReference type="EC" id="6.1.1.20"/>
    </reaction>
</comment>
<dbReference type="PROSITE" id="PS50886">
    <property type="entry name" value="TRBD"/>
    <property type="match status" value="1"/>
</dbReference>
<evidence type="ECO:0000256" key="7">
    <source>
        <dbReference type="ARBA" id="ARBA00022723"/>
    </source>
</evidence>
<dbReference type="FunFam" id="3.30.56.10:FF:000002">
    <property type="entry name" value="Phenylalanine--tRNA ligase beta subunit"/>
    <property type="match status" value="1"/>
</dbReference>
<gene>
    <name evidence="15 20" type="primary">pheT</name>
    <name evidence="20" type="ORF">F6R98_07655</name>
</gene>
<evidence type="ECO:0000256" key="16">
    <source>
        <dbReference type="PROSITE-ProRule" id="PRU00209"/>
    </source>
</evidence>
<evidence type="ECO:0000313" key="21">
    <source>
        <dbReference type="Proteomes" id="UP000325755"/>
    </source>
</evidence>
<feature type="domain" description="FDX-ACB" evidence="18">
    <location>
        <begin position="699"/>
        <end position="791"/>
    </location>
</feature>
<keyword evidence="5 16" id="KW-0820">tRNA-binding</keyword>
<evidence type="ECO:0000256" key="6">
    <source>
        <dbReference type="ARBA" id="ARBA00022598"/>
    </source>
</evidence>
<keyword evidence="9 15" id="KW-0067">ATP-binding</keyword>
<organism evidence="20 21">
    <name type="scientific">Candidatus Methylospira mobilis</name>
    <dbReference type="NCBI Taxonomy" id="1808979"/>
    <lineage>
        <taxon>Bacteria</taxon>
        <taxon>Pseudomonadati</taxon>
        <taxon>Pseudomonadota</taxon>
        <taxon>Gammaproteobacteria</taxon>
        <taxon>Methylococcales</taxon>
        <taxon>Methylococcaceae</taxon>
        <taxon>Candidatus Methylospira</taxon>
    </lineage>
</organism>
<evidence type="ECO:0000256" key="1">
    <source>
        <dbReference type="ARBA" id="ARBA00004496"/>
    </source>
</evidence>
<dbReference type="AlphaFoldDB" id="A0A5Q0BK04"/>
<comment type="subunit">
    <text evidence="3 15">Tetramer of two alpha and two beta subunits.</text>
</comment>
<evidence type="ECO:0000256" key="2">
    <source>
        <dbReference type="ARBA" id="ARBA00008653"/>
    </source>
</evidence>
<dbReference type="InterPro" id="IPR012340">
    <property type="entry name" value="NA-bd_OB-fold"/>
</dbReference>
<dbReference type="GO" id="GO:0004826">
    <property type="term" value="F:phenylalanine-tRNA ligase activity"/>
    <property type="evidence" value="ECO:0007669"/>
    <property type="project" value="UniProtKB-UniRule"/>
</dbReference>
<dbReference type="Proteomes" id="UP000325755">
    <property type="component" value="Chromosome"/>
</dbReference>
<evidence type="ECO:0000256" key="5">
    <source>
        <dbReference type="ARBA" id="ARBA00022555"/>
    </source>
</evidence>
<dbReference type="SUPFAM" id="SSF56037">
    <property type="entry name" value="PheT/TilS domain"/>
    <property type="match status" value="1"/>
</dbReference>
<dbReference type="PANTHER" id="PTHR10947:SF0">
    <property type="entry name" value="PHENYLALANINE--TRNA LIGASE BETA SUBUNIT"/>
    <property type="match status" value="1"/>
</dbReference>
<dbReference type="OrthoDB" id="9805455at2"/>
<evidence type="ECO:0000256" key="3">
    <source>
        <dbReference type="ARBA" id="ARBA00011209"/>
    </source>
</evidence>
<dbReference type="FunFam" id="2.40.50.140:FF:000045">
    <property type="entry name" value="Phenylalanine--tRNA ligase beta subunit"/>
    <property type="match status" value="1"/>
</dbReference>
<evidence type="ECO:0000256" key="14">
    <source>
        <dbReference type="ARBA" id="ARBA00049255"/>
    </source>
</evidence>
<dbReference type="Pfam" id="PF03147">
    <property type="entry name" value="FDX-ACB"/>
    <property type="match status" value="1"/>
</dbReference>
<dbReference type="InterPro" id="IPR036690">
    <property type="entry name" value="Fdx_antiC-bd_sf"/>
</dbReference>
<dbReference type="InterPro" id="IPR041616">
    <property type="entry name" value="PheRS_beta_core"/>
</dbReference>
<dbReference type="NCBIfam" id="TIGR00472">
    <property type="entry name" value="pheT_bact"/>
    <property type="match status" value="1"/>
</dbReference>
<proteinExistence type="inferred from homology"/>